<evidence type="ECO:0000313" key="6">
    <source>
        <dbReference type="Proteomes" id="UP000437748"/>
    </source>
</evidence>
<dbReference type="AlphaFoldDB" id="A0A6N6VV28"/>
<feature type="domain" description="HIT" evidence="3">
    <location>
        <begin position="47"/>
        <end position="119"/>
    </location>
</feature>
<evidence type="ECO:0000259" key="4">
    <source>
        <dbReference type="PROSITE" id="PS51462"/>
    </source>
</evidence>
<dbReference type="Gene3D" id="3.90.79.10">
    <property type="entry name" value="Nucleoside Triphosphate Pyrophosphohydrolase"/>
    <property type="match status" value="1"/>
</dbReference>
<dbReference type="PROSITE" id="PS51084">
    <property type="entry name" value="HIT_2"/>
    <property type="match status" value="1"/>
</dbReference>
<feature type="domain" description="Nudix hydrolase" evidence="4">
    <location>
        <begin position="187"/>
        <end position="319"/>
    </location>
</feature>
<dbReference type="Pfam" id="PF00293">
    <property type="entry name" value="NUDIX"/>
    <property type="match status" value="1"/>
</dbReference>
<keyword evidence="1" id="KW-0378">Hydrolase</keyword>
<dbReference type="InterPro" id="IPR036265">
    <property type="entry name" value="HIT-like_sf"/>
</dbReference>
<dbReference type="EMBL" id="WFLM01000002">
    <property type="protein sequence ID" value="KAB8039921.1"/>
    <property type="molecule type" value="Genomic_DNA"/>
</dbReference>
<dbReference type="PROSITE" id="PS51462">
    <property type="entry name" value="NUDIX"/>
    <property type="match status" value="1"/>
</dbReference>
<dbReference type="Gene3D" id="3.30.428.10">
    <property type="entry name" value="HIT-like"/>
    <property type="match status" value="1"/>
</dbReference>
<dbReference type="InterPro" id="IPR020084">
    <property type="entry name" value="NUDIX_hydrolase_CS"/>
</dbReference>
<accession>A0A6N6VV28</accession>
<evidence type="ECO:0000313" key="5">
    <source>
        <dbReference type="EMBL" id="KAB8039921.1"/>
    </source>
</evidence>
<evidence type="ECO:0000259" key="3">
    <source>
        <dbReference type="PROSITE" id="PS51084"/>
    </source>
</evidence>
<reference evidence="5 6" key="1">
    <citation type="submission" date="2019-10" db="EMBL/GenBank/DDBJ databases">
        <title>New species of Slilvanegrellaceae.</title>
        <authorList>
            <person name="Pitt A."/>
            <person name="Hahn M.W."/>
        </authorList>
    </citation>
    <scope>NUCLEOTIDE SEQUENCE [LARGE SCALE GENOMIC DNA]</scope>
    <source>
        <strain evidence="5 6">SP-Ram-0.45-NSY-1</strain>
    </source>
</reference>
<dbReference type="OrthoDB" id="9799145at2"/>
<evidence type="ECO:0000256" key="1">
    <source>
        <dbReference type="ARBA" id="ARBA00022801"/>
    </source>
</evidence>
<dbReference type="SUPFAM" id="SSF54197">
    <property type="entry name" value="HIT-like"/>
    <property type="match status" value="1"/>
</dbReference>
<name>A0A6N6VV28_9BACT</name>
<sequence>MLSPYIKLKDNCVLCSKLKNSQNDPDFLFDGGHNLYVYKSPFAEKWPGAFMVIFKRHIYEQSEIRPSDLPDTLHSLVCFEKAIRKVTNCKRINLVKFANVAHHLHWHIIPRYQNENFSENCSWELQDKTKEELYKRIDKDFFNKDNPIYNKLIQESLFEIKNRSSPYFGCALFLRPVDLNLRSQYSKYTPDEIIRMARENPNQWECLLMKRNYYDYAWDFIGGNCEINEYPEFGMMREVLEEVGWKIEKYKEVTRQWKMGAIKGFVYLAIPENIQFLEEEPPRIHCEEVQTVKYFNLIQVLNDSLFPDSVRGRISAFLNNKPDFGSIDA</sequence>
<dbReference type="Proteomes" id="UP000437748">
    <property type="component" value="Unassembled WGS sequence"/>
</dbReference>
<feature type="short sequence motif" description="Histidine triad motif" evidence="2">
    <location>
        <begin position="103"/>
        <end position="107"/>
    </location>
</feature>
<dbReference type="Pfam" id="PF01230">
    <property type="entry name" value="HIT"/>
    <property type="match status" value="1"/>
</dbReference>
<dbReference type="SUPFAM" id="SSF55811">
    <property type="entry name" value="Nudix"/>
    <property type="match status" value="1"/>
</dbReference>
<dbReference type="InterPro" id="IPR015797">
    <property type="entry name" value="NUDIX_hydrolase-like_dom_sf"/>
</dbReference>
<organism evidence="5 6">
    <name type="scientific">Silvanigrella paludirubra</name>
    <dbReference type="NCBI Taxonomy" id="2499159"/>
    <lineage>
        <taxon>Bacteria</taxon>
        <taxon>Pseudomonadati</taxon>
        <taxon>Bdellovibrionota</taxon>
        <taxon>Oligoflexia</taxon>
        <taxon>Silvanigrellales</taxon>
        <taxon>Silvanigrellaceae</taxon>
        <taxon>Silvanigrella</taxon>
    </lineage>
</organism>
<proteinExistence type="predicted"/>
<dbReference type="RefSeq" id="WP_153419547.1">
    <property type="nucleotide sequence ID" value="NZ_WFLM01000002.1"/>
</dbReference>
<dbReference type="GO" id="GO:0016787">
    <property type="term" value="F:hydrolase activity"/>
    <property type="evidence" value="ECO:0007669"/>
    <property type="project" value="UniProtKB-KW"/>
</dbReference>
<protein>
    <submittedName>
        <fullName evidence="5">NUDIX domain-containing protein</fullName>
    </submittedName>
</protein>
<dbReference type="InterPro" id="IPR011146">
    <property type="entry name" value="HIT-like"/>
</dbReference>
<dbReference type="PROSITE" id="PS00893">
    <property type="entry name" value="NUDIX_BOX"/>
    <property type="match status" value="1"/>
</dbReference>
<keyword evidence="6" id="KW-1185">Reference proteome</keyword>
<comment type="caution">
    <text evidence="5">The sequence shown here is derived from an EMBL/GenBank/DDBJ whole genome shotgun (WGS) entry which is preliminary data.</text>
</comment>
<dbReference type="CDD" id="cd02883">
    <property type="entry name" value="NUDIX_Hydrolase"/>
    <property type="match status" value="1"/>
</dbReference>
<dbReference type="InterPro" id="IPR000086">
    <property type="entry name" value="NUDIX_hydrolase_dom"/>
</dbReference>
<gene>
    <name evidence="5" type="ORF">GCL60_06570</name>
</gene>
<evidence type="ECO:0000256" key="2">
    <source>
        <dbReference type="PROSITE-ProRule" id="PRU00464"/>
    </source>
</evidence>